<dbReference type="PROSITE" id="PS50005">
    <property type="entry name" value="TPR"/>
    <property type="match status" value="2"/>
</dbReference>
<keyword evidence="1" id="KW-0802">TPR repeat</keyword>
<keyword evidence="4" id="KW-1185">Reference proteome</keyword>
<dbReference type="FunFam" id="1.25.40.10:FF:000534">
    <property type="entry name" value="TPR repeat-containing thioredoxin TTL4"/>
    <property type="match status" value="1"/>
</dbReference>
<comment type="caution">
    <text evidence="3">The sequence shown here is derived from an EMBL/GenBank/DDBJ whole genome shotgun (WGS) entry which is preliminary data.</text>
</comment>
<dbReference type="Pfam" id="PF13181">
    <property type="entry name" value="TPR_8"/>
    <property type="match status" value="1"/>
</dbReference>
<accession>A0A565B498</accession>
<dbReference type="AlphaFoldDB" id="A0A565B498"/>
<feature type="region of interest" description="Disordered" evidence="2">
    <location>
        <begin position="26"/>
        <end position="111"/>
    </location>
</feature>
<evidence type="ECO:0000256" key="2">
    <source>
        <dbReference type="SAM" id="MobiDB-lite"/>
    </source>
</evidence>
<dbReference type="InterPro" id="IPR044534">
    <property type="entry name" value="TTL1-4"/>
</dbReference>
<protein>
    <submittedName>
        <fullName evidence="3">Uncharacterized protein</fullName>
    </submittedName>
</protein>
<reference evidence="3" key="1">
    <citation type="submission" date="2019-07" db="EMBL/GenBank/DDBJ databases">
        <authorList>
            <person name="Dittberner H."/>
        </authorList>
    </citation>
    <scope>NUCLEOTIDE SEQUENCE [LARGE SCALE GENOMIC DNA]</scope>
</reference>
<organism evidence="3 4">
    <name type="scientific">Arabis nemorensis</name>
    <dbReference type="NCBI Taxonomy" id="586526"/>
    <lineage>
        <taxon>Eukaryota</taxon>
        <taxon>Viridiplantae</taxon>
        <taxon>Streptophyta</taxon>
        <taxon>Embryophyta</taxon>
        <taxon>Tracheophyta</taxon>
        <taxon>Spermatophyta</taxon>
        <taxon>Magnoliopsida</taxon>
        <taxon>eudicotyledons</taxon>
        <taxon>Gunneridae</taxon>
        <taxon>Pentapetalae</taxon>
        <taxon>rosids</taxon>
        <taxon>malvids</taxon>
        <taxon>Brassicales</taxon>
        <taxon>Brassicaceae</taxon>
        <taxon>Arabideae</taxon>
        <taxon>Arabis</taxon>
    </lineage>
</organism>
<dbReference type="PANTHER" id="PTHR46050:SF18">
    <property type="entry name" value="TETRATRICOPEPTIDE REPEAT (TPR)-LIKE SUPERFAMILY PROTEIN"/>
    <property type="match status" value="1"/>
</dbReference>
<feature type="compositionally biased region" description="Basic and acidic residues" evidence="2">
    <location>
        <begin position="34"/>
        <end position="46"/>
    </location>
</feature>
<evidence type="ECO:0000313" key="4">
    <source>
        <dbReference type="Proteomes" id="UP000489600"/>
    </source>
</evidence>
<evidence type="ECO:0000256" key="1">
    <source>
        <dbReference type="PROSITE-ProRule" id="PRU00339"/>
    </source>
</evidence>
<evidence type="ECO:0000313" key="3">
    <source>
        <dbReference type="EMBL" id="VVA95699.1"/>
    </source>
</evidence>
<dbReference type="GO" id="GO:0005737">
    <property type="term" value="C:cytoplasm"/>
    <property type="evidence" value="ECO:0007669"/>
    <property type="project" value="TreeGrafter"/>
</dbReference>
<sequence>MAKSKKLSTGQKLGCESLLGCIFQSWSPRRRKPSLPEKDHKAKDYLPPKSITVTNPKILPRKSTDTSSQPKKQEPQKPRQKSKSDETMPRKSSDSARKSISSVSPRTESKRFSVNGVMGNIIVKPQPPPAVKADVAARPKNRWEGKTVNYRSDPETLKRMGNEEYCRGRFGEALVFYERAISADPKTSTYWSNKSAALISLGRLLEASDACEEALRLNPTYERAHQRLASLQLRLGEVEKALCHYTQAGKYTETKHIEQVEDVIKCLSRCDEARRSKEWNVVLKETCFAISYGADSSPRVNALQTEALLHLQRHEEAYNVYQKGTKRFDIDCFIKIFGLSITSYLLMVGAQVYIAAGRFEDAVTASRQAARLDPSNEEVNAVAKKARAVAAARLSGNLLFNASKFEVACVVYTEGLEKDPYNALLLCNRAASRFKLGLFEKAIEDCTLVLDLQPSYRKARRRRADSYAKLDKWQHAIQDYELLVMEIPGDEETRRALAEANVRFKKQAGGGDIRFKGIGSDLVVVN</sequence>
<dbReference type="SMART" id="SM00028">
    <property type="entry name" value="TPR"/>
    <property type="match status" value="8"/>
</dbReference>
<dbReference type="Proteomes" id="UP000489600">
    <property type="component" value="Unassembled WGS sequence"/>
</dbReference>
<feature type="repeat" description="TPR" evidence="1">
    <location>
        <begin position="154"/>
        <end position="187"/>
    </location>
</feature>
<feature type="repeat" description="TPR" evidence="1">
    <location>
        <begin position="343"/>
        <end position="376"/>
    </location>
</feature>
<gene>
    <name evidence="3" type="ORF">ANE_LOCUS6144</name>
</gene>
<proteinExistence type="predicted"/>
<dbReference type="SUPFAM" id="SSF48452">
    <property type="entry name" value="TPR-like"/>
    <property type="match status" value="2"/>
</dbReference>
<dbReference type="EMBL" id="CABITT030000002">
    <property type="protein sequence ID" value="VVA95699.1"/>
    <property type="molecule type" value="Genomic_DNA"/>
</dbReference>
<name>A0A565B498_9BRAS</name>
<dbReference type="Pfam" id="PF13432">
    <property type="entry name" value="TPR_16"/>
    <property type="match status" value="1"/>
</dbReference>
<dbReference type="InterPro" id="IPR019734">
    <property type="entry name" value="TPR_rpt"/>
</dbReference>
<feature type="compositionally biased region" description="Basic and acidic residues" evidence="2">
    <location>
        <begin position="71"/>
        <end position="97"/>
    </location>
</feature>
<dbReference type="PANTHER" id="PTHR46050">
    <property type="entry name" value="TPR REPEAT-CONTAINING THIOREDOXIN"/>
    <property type="match status" value="1"/>
</dbReference>
<dbReference type="Gene3D" id="1.25.40.10">
    <property type="entry name" value="Tetratricopeptide repeat domain"/>
    <property type="match status" value="1"/>
</dbReference>
<dbReference type="OrthoDB" id="2335338at2759"/>
<dbReference type="InterPro" id="IPR011990">
    <property type="entry name" value="TPR-like_helical_dom_sf"/>
</dbReference>